<dbReference type="GO" id="GO:0080041">
    <property type="term" value="F:ADP-ribose pyrophosphohydrolase activity"/>
    <property type="evidence" value="ECO:0007669"/>
    <property type="project" value="TreeGrafter"/>
</dbReference>
<keyword evidence="5" id="KW-1185">Reference proteome</keyword>
<reference evidence="4" key="1">
    <citation type="journal article" date="2020" name="Mol. Plant Microbe Interact.">
        <title>Genome Sequence of the Biocontrol Agent Coniothyrium minitans strain Conio (IMI 134523).</title>
        <authorList>
            <person name="Patel D."/>
            <person name="Shittu T.A."/>
            <person name="Baroncelli R."/>
            <person name="Muthumeenakshi S."/>
            <person name="Osborne T.H."/>
            <person name="Janganan T.K."/>
            <person name="Sreenivasaprasad S."/>
        </authorList>
    </citation>
    <scope>NUCLEOTIDE SEQUENCE</scope>
    <source>
        <strain evidence="4">Conio</strain>
    </source>
</reference>
<dbReference type="PANTHER" id="PTHR11839">
    <property type="entry name" value="UDP/ADP-SUGAR PYROPHOSPHATASE"/>
    <property type="match status" value="1"/>
</dbReference>
<accession>A0A9P6GKT0</accession>
<dbReference type="AlphaFoldDB" id="A0A9P6GKT0"/>
<comment type="caution">
    <text evidence="4">The sequence shown here is derived from an EMBL/GenBank/DDBJ whole genome shotgun (WGS) entry which is preliminary data.</text>
</comment>
<organism evidence="4 5">
    <name type="scientific">Paraphaeosphaeria minitans</name>
    <dbReference type="NCBI Taxonomy" id="565426"/>
    <lineage>
        <taxon>Eukaryota</taxon>
        <taxon>Fungi</taxon>
        <taxon>Dikarya</taxon>
        <taxon>Ascomycota</taxon>
        <taxon>Pezizomycotina</taxon>
        <taxon>Dothideomycetes</taxon>
        <taxon>Pleosporomycetidae</taxon>
        <taxon>Pleosporales</taxon>
        <taxon>Massarineae</taxon>
        <taxon>Didymosphaeriaceae</taxon>
        <taxon>Paraphaeosphaeria</taxon>
    </lineage>
</organism>
<evidence type="ECO:0000313" key="5">
    <source>
        <dbReference type="Proteomes" id="UP000756921"/>
    </source>
</evidence>
<feature type="region of interest" description="Disordered" evidence="3">
    <location>
        <begin position="337"/>
        <end position="361"/>
    </location>
</feature>
<proteinExistence type="predicted"/>
<protein>
    <submittedName>
        <fullName evidence="4">NUDIX domain-containing protein</fullName>
    </submittedName>
</protein>
<evidence type="ECO:0000313" key="4">
    <source>
        <dbReference type="EMBL" id="KAF9737567.1"/>
    </source>
</evidence>
<dbReference type="Proteomes" id="UP000756921">
    <property type="component" value="Unassembled WGS sequence"/>
</dbReference>
<name>A0A9P6GKT0_9PLEO</name>
<evidence type="ECO:0000256" key="2">
    <source>
        <dbReference type="ARBA" id="ARBA00022801"/>
    </source>
</evidence>
<dbReference type="GO" id="GO:0080042">
    <property type="term" value="F:ADP-glucose pyrophosphohydrolase activity"/>
    <property type="evidence" value="ECO:0007669"/>
    <property type="project" value="TreeGrafter"/>
</dbReference>
<gene>
    <name evidence="4" type="ORF">PMIN01_05346</name>
</gene>
<evidence type="ECO:0000256" key="3">
    <source>
        <dbReference type="SAM" id="MobiDB-lite"/>
    </source>
</evidence>
<dbReference type="CDD" id="cd03424">
    <property type="entry name" value="NUDIX_ADPRase_Nudt5_UGPPase_Nudt14"/>
    <property type="match status" value="1"/>
</dbReference>
<dbReference type="Gene3D" id="3.90.79.10">
    <property type="entry name" value="Nucleoside Triphosphate Pyrophosphohydrolase"/>
    <property type="match status" value="1"/>
</dbReference>
<evidence type="ECO:0000256" key="1">
    <source>
        <dbReference type="ARBA" id="ARBA00001946"/>
    </source>
</evidence>
<sequence>MASEEIISDSRPQHQTIFDGAPRKYFSLTTFNGHPVAKHIQHGTETACRVYLPKDTRCTREIVENMPAYRNWLSQLLQNLALQQNPNHVFHENPYQLRSVDLQAPTWFASGPPPGRLGFLKAQCTVEADRLDDGKKRWLPGAVFLRGGSVGILIIIQPYDGEKEEQQKLEEGQEPELFAVLTIQPRIATGSLAFAELPAGMLDDSGDFGGKAGEEIKEEVGITVNQSELFNMSEAAVQDMHQRPSTAPTHDGDAFRERVQDSMYPSPGGCDEFLPLMLLQKRMSRDELEDLQARTTGLRDQGEVITLKVVPFKTLHREGGRDAKCLAALGLYENLKREGGILPDMPSKPDEGTKRRRSRHG</sequence>
<dbReference type="OrthoDB" id="10249920at2759"/>
<dbReference type="GO" id="GO:0019693">
    <property type="term" value="P:ribose phosphate metabolic process"/>
    <property type="evidence" value="ECO:0007669"/>
    <property type="project" value="TreeGrafter"/>
</dbReference>
<dbReference type="PANTHER" id="PTHR11839:SF18">
    <property type="entry name" value="NUDIX HYDROLASE DOMAIN-CONTAINING PROTEIN"/>
    <property type="match status" value="1"/>
</dbReference>
<comment type="cofactor">
    <cofactor evidence="1">
        <name>Mg(2+)</name>
        <dbReference type="ChEBI" id="CHEBI:18420"/>
    </cofactor>
</comment>
<dbReference type="GO" id="GO:0006753">
    <property type="term" value="P:nucleoside phosphate metabolic process"/>
    <property type="evidence" value="ECO:0007669"/>
    <property type="project" value="TreeGrafter"/>
</dbReference>
<dbReference type="EMBL" id="WJXW01000004">
    <property type="protein sequence ID" value="KAF9737567.1"/>
    <property type="molecule type" value="Genomic_DNA"/>
</dbReference>
<keyword evidence="2" id="KW-0378">Hydrolase</keyword>